<accession>A0ABU0JTI8</accession>
<proteinExistence type="predicted"/>
<dbReference type="NCBIfam" id="NF007714">
    <property type="entry name" value="PRK10410.1-2"/>
    <property type="match status" value="1"/>
</dbReference>
<evidence type="ECO:0008006" key="3">
    <source>
        <dbReference type="Google" id="ProtNLM"/>
    </source>
</evidence>
<keyword evidence="2" id="KW-1185">Reference proteome</keyword>
<dbReference type="Pfam" id="PF11756">
    <property type="entry name" value="YgbA_NO"/>
    <property type="match status" value="1"/>
</dbReference>
<dbReference type="EMBL" id="JAUSWN010000018">
    <property type="protein sequence ID" value="MDQ0480374.1"/>
    <property type="molecule type" value="Genomic_DNA"/>
</dbReference>
<name>A0ABU0JTI8_HATLI</name>
<protein>
    <recommendedName>
        <fullName evidence="3">Nitrous oxide-stimulated promoter</fullName>
    </recommendedName>
</protein>
<dbReference type="Proteomes" id="UP001224418">
    <property type="component" value="Unassembled WGS sequence"/>
</dbReference>
<dbReference type="RefSeq" id="WP_111940164.1">
    <property type="nucleotide sequence ID" value="NZ_BAAACJ010000031.1"/>
</dbReference>
<comment type="caution">
    <text evidence="1">The sequence shown here is derived from an EMBL/GenBank/DDBJ whole genome shotgun (WGS) entry which is preliminary data.</text>
</comment>
<gene>
    <name evidence="1" type="ORF">QOZ93_002122</name>
</gene>
<reference evidence="1 2" key="1">
    <citation type="submission" date="2023-07" db="EMBL/GenBank/DDBJ databases">
        <title>Genomic Encyclopedia of Type Strains, Phase IV (KMG-IV): sequencing the most valuable type-strain genomes for metagenomic binning, comparative biology and taxonomic classification.</title>
        <authorList>
            <person name="Goeker M."/>
        </authorList>
    </citation>
    <scope>NUCLEOTIDE SEQUENCE [LARGE SCALE GENOMIC DNA]</scope>
    <source>
        <strain evidence="1 2">DSM 1400</strain>
    </source>
</reference>
<dbReference type="InterPro" id="IPR020483">
    <property type="entry name" value="Uncharacterised_YgbA"/>
</dbReference>
<evidence type="ECO:0000313" key="2">
    <source>
        <dbReference type="Proteomes" id="UP001224418"/>
    </source>
</evidence>
<sequence length="103" mass="12254">MSKIEAEKQTINLMIKIYCSKHHGRKEELCDECRELRDYAFKRLDYCKFGENKGTCKNCKIHCYKPDMKIKIREVMKFSGPRLIIYSPKKAIEHIILGIRNNK</sequence>
<organism evidence="1 2">
    <name type="scientific">Hathewaya limosa</name>
    <name type="common">Clostridium limosum</name>
    <dbReference type="NCBI Taxonomy" id="1536"/>
    <lineage>
        <taxon>Bacteria</taxon>
        <taxon>Bacillati</taxon>
        <taxon>Bacillota</taxon>
        <taxon>Clostridia</taxon>
        <taxon>Eubacteriales</taxon>
        <taxon>Clostridiaceae</taxon>
        <taxon>Hathewaya</taxon>
    </lineage>
</organism>
<evidence type="ECO:0000313" key="1">
    <source>
        <dbReference type="EMBL" id="MDQ0480374.1"/>
    </source>
</evidence>